<comment type="caution">
    <text evidence="3">The sequence shown here is derived from an EMBL/GenBank/DDBJ whole genome shotgun (WGS) entry which is preliminary data.</text>
</comment>
<protein>
    <submittedName>
        <fullName evidence="3">Uncharacterized protein</fullName>
    </submittedName>
</protein>
<sequence>MKSPLSQGLQQLKLSEHEQSRPQRPKQDRHDRTSISGRHSVLDGAVKKASAHEARVAKTTVRSRGENLLIHKYPPNDIESFEREYNIMSTVSKIPALASYVPRLIGANRNSGTIVLSTPKLRWFRLLNYMEASKIDLDQMLELKKELRSYVDLLYSHGVAYRVKHDFIYPAQKVTGRWVLHLAGWMDADFCGNPSQLESAEWKQRETEQLNEIERIFELLMRRYEDLQDARIRGQRGHRIERWNLTDQLRGQN</sequence>
<evidence type="ECO:0000313" key="4">
    <source>
        <dbReference type="Proteomes" id="UP001150941"/>
    </source>
</evidence>
<feature type="coiled-coil region" evidence="1">
    <location>
        <begin position="203"/>
        <end position="230"/>
    </location>
</feature>
<evidence type="ECO:0000256" key="1">
    <source>
        <dbReference type="SAM" id="Coils"/>
    </source>
</evidence>
<dbReference type="SUPFAM" id="SSF56112">
    <property type="entry name" value="Protein kinase-like (PK-like)"/>
    <property type="match status" value="1"/>
</dbReference>
<evidence type="ECO:0000313" key="3">
    <source>
        <dbReference type="EMBL" id="KAJ5247756.1"/>
    </source>
</evidence>
<keyword evidence="1" id="KW-0175">Coiled coil</keyword>
<reference evidence="3" key="1">
    <citation type="submission" date="2022-11" db="EMBL/GenBank/DDBJ databases">
        <authorList>
            <person name="Petersen C."/>
        </authorList>
    </citation>
    <scope>NUCLEOTIDE SEQUENCE</scope>
    <source>
        <strain evidence="3">IBT 19713</strain>
    </source>
</reference>
<gene>
    <name evidence="3" type="ORF">N7468_002739</name>
</gene>
<reference evidence="3" key="2">
    <citation type="journal article" date="2023" name="IMA Fungus">
        <title>Comparative genomic study of the Penicillium genus elucidates a diverse pangenome and 15 lateral gene transfer events.</title>
        <authorList>
            <person name="Petersen C."/>
            <person name="Sorensen T."/>
            <person name="Nielsen M.R."/>
            <person name="Sondergaard T.E."/>
            <person name="Sorensen J.L."/>
            <person name="Fitzpatrick D.A."/>
            <person name="Frisvad J.C."/>
            <person name="Nielsen K.L."/>
        </authorList>
    </citation>
    <scope>NUCLEOTIDE SEQUENCE</scope>
    <source>
        <strain evidence="3">IBT 19713</strain>
    </source>
</reference>
<dbReference type="RefSeq" id="XP_058335177.1">
    <property type="nucleotide sequence ID" value="XM_058472036.1"/>
</dbReference>
<dbReference type="Proteomes" id="UP001150941">
    <property type="component" value="Unassembled WGS sequence"/>
</dbReference>
<name>A0A9W9PJ26_9EURO</name>
<evidence type="ECO:0000256" key="2">
    <source>
        <dbReference type="SAM" id="MobiDB-lite"/>
    </source>
</evidence>
<dbReference type="OrthoDB" id="4345076at2759"/>
<accession>A0A9W9PJ26</accession>
<feature type="compositionally biased region" description="Basic and acidic residues" evidence="2">
    <location>
        <begin position="14"/>
        <end position="33"/>
    </location>
</feature>
<dbReference type="InterPro" id="IPR011009">
    <property type="entry name" value="Kinase-like_dom_sf"/>
</dbReference>
<dbReference type="AlphaFoldDB" id="A0A9W9PJ26"/>
<proteinExistence type="predicted"/>
<dbReference type="GeneID" id="83199339"/>
<feature type="region of interest" description="Disordered" evidence="2">
    <location>
        <begin position="1"/>
        <end position="58"/>
    </location>
</feature>
<dbReference type="EMBL" id="JAPQKS010000002">
    <property type="protein sequence ID" value="KAJ5247756.1"/>
    <property type="molecule type" value="Genomic_DNA"/>
</dbReference>
<organism evidence="3 4">
    <name type="scientific">Penicillium chermesinum</name>
    <dbReference type="NCBI Taxonomy" id="63820"/>
    <lineage>
        <taxon>Eukaryota</taxon>
        <taxon>Fungi</taxon>
        <taxon>Dikarya</taxon>
        <taxon>Ascomycota</taxon>
        <taxon>Pezizomycotina</taxon>
        <taxon>Eurotiomycetes</taxon>
        <taxon>Eurotiomycetidae</taxon>
        <taxon>Eurotiales</taxon>
        <taxon>Aspergillaceae</taxon>
        <taxon>Penicillium</taxon>
    </lineage>
</organism>
<feature type="compositionally biased region" description="Polar residues" evidence="2">
    <location>
        <begin position="1"/>
        <end position="13"/>
    </location>
</feature>
<keyword evidence="4" id="KW-1185">Reference proteome</keyword>